<evidence type="ECO:0000313" key="2">
    <source>
        <dbReference type="Proteomes" id="UP000055136"/>
    </source>
</evidence>
<organism evidence="1 2">
    <name type="scientific">Candidatus Tenderia electrophaga</name>
    <dbReference type="NCBI Taxonomy" id="1748243"/>
    <lineage>
        <taxon>Bacteria</taxon>
        <taxon>Pseudomonadati</taxon>
        <taxon>Pseudomonadota</taxon>
        <taxon>Gammaproteobacteria</taxon>
        <taxon>Candidatus Tenderiales</taxon>
        <taxon>Candidatus Tenderiaceae</taxon>
        <taxon>Candidatus Tenderia</taxon>
    </lineage>
</organism>
<keyword evidence="2" id="KW-1185">Reference proteome</keyword>
<sequence length="211" mass="23606">MGIFKPFIDGPLGWYAFGNYEGRNDRRLESNEYEKLLGAFDVSQHFIKELRQGTKSSTLLSLVFNDNADITVKSVEYVKCSDAGSCTAIAEALPSDSPTIAVMKMAYGIGMRQGKEQFGFVKSYRPFIRVMGIARRADNHQVIWRDTVIVFGEKAYRGSEANADQIPREELIDAFKGISTDAVKLIVRSLNGEKLEKMPVLDDLASSDQEF</sequence>
<dbReference type="EMBL" id="CP013100">
    <property type="protein sequence ID" value="ALP54927.1"/>
    <property type="molecule type" value="Genomic_DNA"/>
</dbReference>
<accession>A0A0S2TIL1</accession>
<dbReference type="Proteomes" id="UP000055136">
    <property type="component" value="Plasmid unnamed"/>
</dbReference>
<protein>
    <submittedName>
        <fullName evidence="1">Uncharacterized protein</fullName>
    </submittedName>
</protein>
<geneLocation type="plasmid" evidence="1 2">
    <name>unnamed</name>
</geneLocation>
<dbReference type="KEGG" id="tee:Tel_16865"/>
<keyword evidence="1" id="KW-0614">Plasmid</keyword>
<gene>
    <name evidence="1" type="ORF">Tel_16865</name>
</gene>
<dbReference type="AlphaFoldDB" id="A0A0S2TIL1"/>
<name>A0A0S2TIL1_9GAMM</name>
<proteinExistence type="predicted"/>
<reference evidence="1" key="1">
    <citation type="submission" date="2015-10" db="EMBL/GenBank/DDBJ databases">
        <title>Description of Candidatus Tenderia electrophaga gen. nov, sp. nov., an Uncultivated Electroautotroph from a Biocathode Enrichment.</title>
        <authorList>
            <person name="Eddie B.J."/>
            <person name="Malanoski A.P."/>
            <person name="Wang Z."/>
            <person name="Hall R.J."/>
            <person name="Oh S.D."/>
            <person name="Heiner C."/>
            <person name="Lin B."/>
            <person name="Strycharz-Glaven S.M."/>
        </authorList>
    </citation>
    <scope>NUCLEOTIDE SEQUENCE [LARGE SCALE GENOMIC DNA]</scope>
    <source>
        <strain evidence="1">NRL1</strain>
        <plasmid evidence="1">unnamed</plasmid>
    </source>
</reference>
<evidence type="ECO:0000313" key="1">
    <source>
        <dbReference type="EMBL" id="ALP54927.1"/>
    </source>
</evidence>